<accession>A0A4P7GIQ9</accession>
<evidence type="ECO:0000313" key="2">
    <source>
        <dbReference type="Proteomes" id="UP000294894"/>
    </source>
</evidence>
<dbReference type="EMBL" id="CP038267">
    <property type="protein sequence ID" value="QBR91835.1"/>
    <property type="molecule type" value="Genomic_DNA"/>
</dbReference>
<organism evidence="1 2">
    <name type="scientific">Nocardioides euryhalodurans</name>
    <dbReference type="NCBI Taxonomy" id="2518370"/>
    <lineage>
        <taxon>Bacteria</taxon>
        <taxon>Bacillati</taxon>
        <taxon>Actinomycetota</taxon>
        <taxon>Actinomycetes</taxon>
        <taxon>Propionibacteriales</taxon>
        <taxon>Nocardioidaceae</taxon>
        <taxon>Nocardioides</taxon>
    </lineage>
</organism>
<gene>
    <name evidence="1" type="ORF">EXE57_05760</name>
</gene>
<keyword evidence="2" id="KW-1185">Reference proteome</keyword>
<sequence length="94" mass="10190">MSEVQNVLTRLRAGEITATEAGAEIRRVMTLDEGAPDGVTQTEATQMRMAGSLGERDDHNTFLEVTSAWIGGDLTDEDYWTTHGGATGTRKEFG</sequence>
<name>A0A4P7GIQ9_9ACTN</name>
<dbReference type="AlphaFoldDB" id="A0A4P7GIQ9"/>
<evidence type="ECO:0000313" key="1">
    <source>
        <dbReference type="EMBL" id="QBR91835.1"/>
    </source>
</evidence>
<dbReference type="KEGG" id="noy:EXE57_05760"/>
<dbReference type="Proteomes" id="UP000294894">
    <property type="component" value="Chromosome"/>
</dbReference>
<dbReference type="RefSeq" id="WP_135074899.1">
    <property type="nucleotide sequence ID" value="NZ_CP038267.1"/>
</dbReference>
<protein>
    <submittedName>
        <fullName evidence="1">Uncharacterized protein</fullName>
    </submittedName>
</protein>
<proteinExistence type="predicted"/>
<reference evidence="1 2" key="1">
    <citation type="submission" date="2019-03" db="EMBL/GenBank/DDBJ databases">
        <title>Three New Species of Nocardioides, Nocardioides euryhalodurans sp. nov., Nocardioides seonyuensis sp. nov. and Nocardioides eburneoflavus sp. nov., Iolated from Soil.</title>
        <authorList>
            <person name="Roh S.G."/>
            <person name="Lee C."/>
            <person name="Kim M.-K."/>
            <person name="Kim S.B."/>
        </authorList>
    </citation>
    <scope>NUCLEOTIDE SEQUENCE [LARGE SCALE GENOMIC DNA]</scope>
    <source>
        <strain evidence="1 2">MMS17-SY117</strain>
    </source>
</reference>